<dbReference type="SUPFAM" id="SSF75005">
    <property type="entry name" value="Arabinanase/levansucrase/invertase"/>
    <property type="match status" value="1"/>
</dbReference>
<dbReference type="Gene3D" id="2.115.10.20">
    <property type="entry name" value="Glycosyl hydrolase domain, family 43"/>
    <property type="match status" value="1"/>
</dbReference>
<evidence type="ECO:0000256" key="2">
    <source>
        <dbReference type="ARBA" id="ARBA00022801"/>
    </source>
</evidence>
<dbReference type="Pfam" id="PF04616">
    <property type="entry name" value="Glyco_hydro_43"/>
    <property type="match status" value="1"/>
</dbReference>
<dbReference type="InterPro" id="IPR023296">
    <property type="entry name" value="Glyco_hydro_beta-prop_sf"/>
</dbReference>
<reference evidence="5" key="1">
    <citation type="journal article" date="2019" name="Int. J. Syst. Evol. Microbiol.">
        <title>The Global Catalogue of Microorganisms (GCM) 10K type strain sequencing project: providing services to taxonomists for standard genome sequencing and annotation.</title>
        <authorList>
            <consortium name="The Broad Institute Genomics Platform"/>
            <consortium name="The Broad Institute Genome Sequencing Center for Infectious Disease"/>
            <person name="Wu L."/>
            <person name="Ma J."/>
        </authorList>
    </citation>
    <scope>NUCLEOTIDE SEQUENCE [LARGE SCALE GENOMIC DNA]</scope>
    <source>
        <strain evidence="5">JCM 9458</strain>
    </source>
</reference>
<comment type="caution">
    <text evidence="4">The sequence shown here is derived from an EMBL/GenBank/DDBJ whole genome shotgun (WGS) entry which is preliminary data.</text>
</comment>
<dbReference type="InterPro" id="IPR006710">
    <property type="entry name" value="Glyco_hydro_43"/>
</dbReference>
<evidence type="ECO:0000256" key="3">
    <source>
        <dbReference type="ARBA" id="ARBA00023295"/>
    </source>
</evidence>
<evidence type="ECO:0000313" key="4">
    <source>
        <dbReference type="EMBL" id="GAA3388786.1"/>
    </source>
</evidence>
<dbReference type="EMBL" id="BAAAYN010000023">
    <property type="protein sequence ID" value="GAA3388786.1"/>
    <property type="molecule type" value="Genomic_DNA"/>
</dbReference>
<sequence length="182" mass="20829">MHREAADPSIVLYRGRFYLFASMSYGFWHSTDLVTWEYRQTDKLPPLDYTPDVREIDGALYISASRRDEPCPFFRSVEPLADDFVEVTPGSFDFWDPNLFQDDDGSTYFYWGCSNKTPVYGTRIDPSTFAPIGERVEVTHSDPAARGWENSGDNHIKQPPRAERDRLIAQYVGDAPFLEAPG</sequence>
<name>A0ABP6T060_9ACTN</name>
<organism evidence="4 5">
    <name type="scientific">Cryptosporangium minutisporangium</name>
    <dbReference type="NCBI Taxonomy" id="113569"/>
    <lineage>
        <taxon>Bacteria</taxon>
        <taxon>Bacillati</taxon>
        <taxon>Actinomycetota</taxon>
        <taxon>Actinomycetes</taxon>
        <taxon>Cryptosporangiales</taxon>
        <taxon>Cryptosporangiaceae</taxon>
        <taxon>Cryptosporangium</taxon>
    </lineage>
</organism>
<proteinExistence type="inferred from homology"/>
<evidence type="ECO:0000256" key="1">
    <source>
        <dbReference type="ARBA" id="ARBA00009865"/>
    </source>
</evidence>
<keyword evidence="5" id="KW-1185">Reference proteome</keyword>
<protein>
    <submittedName>
        <fullName evidence="4">Uncharacterized protein</fullName>
    </submittedName>
</protein>
<evidence type="ECO:0000313" key="5">
    <source>
        <dbReference type="Proteomes" id="UP001501676"/>
    </source>
</evidence>
<keyword evidence="3" id="KW-0326">Glycosidase</keyword>
<accession>A0ABP6T060</accession>
<gene>
    <name evidence="4" type="ORF">GCM10020369_36330</name>
</gene>
<dbReference type="Proteomes" id="UP001501676">
    <property type="component" value="Unassembled WGS sequence"/>
</dbReference>
<keyword evidence="2" id="KW-0378">Hydrolase</keyword>
<comment type="similarity">
    <text evidence="1">Belongs to the glycosyl hydrolase 43 family.</text>
</comment>
<dbReference type="RefSeq" id="WP_345729311.1">
    <property type="nucleotide sequence ID" value="NZ_BAAAYN010000023.1"/>
</dbReference>